<protein>
    <submittedName>
        <fullName evidence="1">Uncharacterized protein</fullName>
    </submittedName>
</protein>
<evidence type="ECO:0000313" key="2">
    <source>
        <dbReference type="Proteomes" id="UP000054217"/>
    </source>
</evidence>
<name>A0A0C3P978_PISTI</name>
<dbReference type="InterPro" id="IPR036397">
    <property type="entry name" value="RNaseH_sf"/>
</dbReference>
<dbReference type="SUPFAM" id="SSF53098">
    <property type="entry name" value="Ribonuclease H-like"/>
    <property type="match status" value="1"/>
</dbReference>
<sequence length="112" mass="12662">PATILVDNQVAIRLSECPTAKPGHYLLMQFRSMITKTLKEERLTRKDITIRWIAGHMDIEGNELVDREAKLAAKRADSASPWCKLPPSLRDHLPCSISALKQAQNAKQKSLW</sequence>
<dbReference type="EMBL" id="KN831953">
    <property type="protein sequence ID" value="KIO10070.1"/>
    <property type="molecule type" value="Genomic_DNA"/>
</dbReference>
<dbReference type="GO" id="GO:0003676">
    <property type="term" value="F:nucleic acid binding"/>
    <property type="evidence" value="ECO:0007669"/>
    <property type="project" value="InterPro"/>
</dbReference>
<accession>A0A0C3P978</accession>
<evidence type="ECO:0000313" key="1">
    <source>
        <dbReference type="EMBL" id="KIO10070.1"/>
    </source>
</evidence>
<dbReference type="AlphaFoldDB" id="A0A0C3P978"/>
<proteinExistence type="predicted"/>
<dbReference type="OrthoDB" id="3265515at2759"/>
<dbReference type="Proteomes" id="UP000054217">
    <property type="component" value="Unassembled WGS sequence"/>
</dbReference>
<organism evidence="1 2">
    <name type="scientific">Pisolithus tinctorius Marx 270</name>
    <dbReference type="NCBI Taxonomy" id="870435"/>
    <lineage>
        <taxon>Eukaryota</taxon>
        <taxon>Fungi</taxon>
        <taxon>Dikarya</taxon>
        <taxon>Basidiomycota</taxon>
        <taxon>Agaricomycotina</taxon>
        <taxon>Agaricomycetes</taxon>
        <taxon>Agaricomycetidae</taxon>
        <taxon>Boletales</taxon>
        <taxon>Sclerodermatineae</taxon>
        <taxon>Pisolithaceae</taxon>
        <taxon>Pisolithus</taxon>
    </lineage>
</organism>
<dbReference type="Gene3D" id="3.30.420.10">
    <property type="entry name" value="Ribonuclease H-like superfamily/Ribonuclease H"/>
    <property type="match status" value="1"/>
</dbReference>
<feature type="non-terminal residue" evidence="1">
    <location>
        <position position="1"/>
    </location>
</feature>
<reference evidence="2" key="2">
    <citation type="submission" date="2015-01" db="EMBL/GenBank/DDBJ databases">
        <title>Evolutionary Origins and Diversification of the Mycorrhizal Mutualists.</title>
        <authorList>
            <consortium name="DOE Joint Genome Institute"/>
            <consortium name="Mycorrhizal Genomics Consortium"/>
            <person name="Kohler A."/>
            <person name="Kuo A."/>
            <person name="Nagy L.G."/>
            <person name="Floudas D."/>
            <person name="Copeland A."/>
            <person name="Barry K.W."/>
            <person name="Cichocki N."/>
            <person name="Veneault-Fourrey C."/>
            <person name="LaButti K."/>
            <person name="Lindquist E.A."/>
            <person name="Lipzen A."/>
            <person name="Lundell T."/>
            <person name="Morin E."/>
            <person name="Murat C."/>
            <person name="Riley R."/>
            <person name="Ohm R."/>
            <person name="Sun H."/>
            <person name="Tunlid A."/>
            <person name="Henrissat B."/>
            <person name="Grigoriev I.V."/>
            <person name="Hibbett D.S."/>
            <person name="Martin F."/>
        </authorList>
    </citation>
    <scope>NUCLEOTIDE SEQUENCE [LARGE SCALE GENOMIC DNA]</scope>
    <source>
        <strain evidence="2">Marx 270</strain>
    </source>
</reference>
<dbReference type="InParanoid" id="A0A0C3P978"/>
<feature type="non-terminal residue" evidence="1">
    <location>
        <position position="112"/>
    </location>
</feature>
<dbReference type="InterPro" id="IPR012337">
    <property type="entry name" value="RNaseH-like_sf"/>
</dbReference>
<keyword evidence="2" id="KW-1185">Reference proteome</keyword>
<gene>
    <name evidence="1" type="ORF">M404DRAFT_37672</name>
</gene>
<dbReference type="HOGENOM" id="CLU_000680_30_6_1"/>
<reference evidence="1 2" key="1">
    <citation type="submission" date="2014-04" db="EMBL/GenBank/DDBJ databases">
        <authorList>
            <consortium name="DOE Joint Genome Institute"/>
            <person name="Kuo A."/>
            <person name="Kohler A."/>
            <person name="Costa M.D."/>
            <person name="Nagy L.G."/>
            <person name="Floudas D."/>
            <person name="Copeland A."/>
            <person name="Barry K.W."/>
            <person name="Cichocki N."/>
            <person name="Veneault-Fourrey C."/>
            <person name="LaButti K."/>
            <person name="Lindquist E.A."/>
            <person name="Lipzen A."/>
            <person name="Lundell T."/>
            <person name="Morin E."/>
            <person name="Murat C."/>
            <person name="Sun H."/>
            <person name="Tunlid A."/>
            <person name="Henrissat B."/>
            <person name="Grigoriev I.V."/>
            <person name="Hibbett D.S."/>
            <person name="Martin F."/>
            <person name="Nordberg H.P."/>
            <person name="Cantor M.N."/>
            <person name="Hua S.X."/>
        </authorList>
    </citation>
    <scope>NUCLEOTIDE SEQUENCE [LARGE SCALE GENOMIC DNA]</scope>
    <source>
        <strain evidence="1 2">Marx 270</strain>
    </source>
</reference>
<dbReference type="STRING" id="870435.A0A0C3P978"/>